<evidence type="ECO:0000256" key="1">
    <source>
        <dbReference type="ARBA" id="ARBA00004479"/>
    </source>
</evidence>
<accession>A0A0N4YKD7</accession>
<comment type="subcellular location">
    <subcellularLocation>
        <location evidence="1">Membrane</location>
        <topology evidence="1">Single-pass type I membrane protein</topology>
    </subcellularLocation>
</comment>
<dbReference type="EMBL" id="UYSL01022796">
    <property type="protein sequence ID" value="VDL81151.1"/>
    <property type="molecule type" value="Genomic_DNA"/>
</dbReference>
<evidence type="ECO:0000313" key="9">
    <source>
        <dbReference type="WBParaSite" id="NBR_0001749301-mRNA-1"/>
    </source>
</evidence>
<evidence type="ECO:0000313" key="7">
    <source>
        <dbReference type="EMBL" id="VDL81151.1"/>
    </source>
</evidence>
<keyword evidence="4" id="KW-1133">Transmembrane helix</keyword>
<evidence type="ECO:0000256" key="6">
    <source>
        <dbReference type="ARBA" id="ARBA00023180"/>
    </source>
</evidence>
<dbReference type="PANTHER" id="PTHR32178:SF6">
    <property type="entry name" value="IG-LIKE DOMAIN-CONTAINING PROTEIN"/>
    <property type="match status" value="1"/>
</dbReference>
<keyword evidence="2" id="KW-0812">Transmembrane</keyword>
<gene>
    <name evidence="7" type="ORF">NBR_LOCUS17494</name>
</gene>
<name>A0A0N4YKD7_NIPBR</name>
<reference evidence="9" key="1">
    <citation type="submission" date="2017-02" db="UniProtKB">
        <authorList>
            <consortium name="WormBaseParasite"/>
        </authorList>
    </citation>
    <scope>IDENTIFICATION</scope>
</reference>
<sequence>MTGYYRCVNKHGKNRVVSSMYYLDVISRINIKMIKSKLDELPPAVNIEEKALDGSLVAKPEISPWSECSKCGEEVGEQTRSIKCAIKKLVQKPLNPSGDWLAELPPRGVNMAAAIWYCPLLLNTSSIRSSPSICIQYQLYPISAVLGRSLEAF</sequence>
<dbReference type="InterPro" id="IPR039311">
    <property type="entry name" value="FAM187A/B"/>
</dbReference>
<dbReference type="STRING" id="27835.A0A0N4YKD7"/>
<dbReference type="GO" id="GO:0016020">
    <property type="term" value="C:membrane"/>
    <property type="evidence" value="ECO:0007669"/>
    <property type="project" value="UniProtKB-SubCell"/>
</dbReference>
<evidence type="ECO:0000256" key="3">
    <source>
        <dbReference type="ARBA" id="ARBA00022729"/>
    </source>
</evidence>
<dbReference type="Proteomes" id="UP000271162">
    <property type="component" value="Unassembled WGS sequence"/>
</dbReference>
<keyword evidence="8" id="KW-1185">Reference proteome</keyword>
<proteinExistence type="predicted"/>
<dbReference type="PANTHER" id="PTHR32178">
    <property type="entry name" value="FAM187"/>
    <property type="match status" value="1"/>
</dbReference>
<evidence type="ECO:0000313" key="8">
    <source>
        <dbReference type="Proteomes" id="UP000271162"/>
    </source>
</evidence>
<evidence type="ECO:0000256" key="4">
    <source>
        <dbReference type="ARBA" id="ARBA00022989"/>
    </source>
</evidence>
<reference evidence="7 8" key="2">
    <citation type="submission" date="2018-11" db="EMBL/GenBank/DDBJ databases">
        <authorList>
            <consortium name="Pathogen Informatics"/>
        </authorList>
    </citation>
    <scope>NUCLEOTIDE SEQUENCE [LARGE SCALE GENOMIC DNA]</scope>
</reference>
<evidence type="ECO:0000256" key="2">
    <source>
        <dbReference type="ARBA" id="ARBA00022692"/>
    </source>
</evidence>
<keyword evidence="6" id="KW-0325">Glycoprotein</keyword>
<evidence type="ECO:0000256" key="5">
    <source>
        <dbReference type="ARBA" id="ARBA00023136"/>
    </source>
</evidence>
<keyword evidence="5" id="KW-0472">Membrane</keyword>
<keyword evidence="3" id="KW-0732">Signal</keyword>
<protein>
    <submittedName>
        <fullName evidence="9">Zf-RVT domain-containing protein</fullName>
    </submittedName>
</protein>
<organism evidence="9">
    <name type="scientific">Nippostrongylus brasiliensis</name>
    <name type="common">Rat hookworm</name>
    <dbReference type="NCBI Taxonomy" id="27835"/>
    <lineage>
        <taxon>Eukaryota</taxon>
        <taxon>Metazoa</taxon>
        <taxon>Ecdysozoa</taxon>
        <taxon>Nematoda</taxon>
        <taxon>Chromadorea</taxon>
        <taxon>Rhabditida</taxon>
        <taxon>Rhabditina</taxon>
        <taxon>Rhabditomorpha</taxon>
        <taxon>Strongyloidea</taxon>
        <taxon>Heligmosomidae</taxon>
        <taxon>Nippostrongylus</taxon>
    </lineage>
</organism>
<dbReference type="WBParaSite" id="NBR_0001749301-mRNA-1">
    <property type="protein sequence ID" value="NBR_0001749301-mRNA-1"/>
    <property type="gene ID" value="NBR_0001749301"/>
</dbReference>
<dbReference type="AlphaFoldDB" id="A0A0N4YKD7"/>